<keyword evidence="2 5" id="KW-0812">Transmembrane</keyword>
<feature type="transmembrane region" description="Helical" evidence="5">
    <location>
        <begin position="28"/>
        <end position="47"/>
    </location>
</feature>
<comment type="caution">
    <text evidence="6">The sequence shown here is derived from an EMBL/GenBank/DDBJ whole genome shotgun (WGS) entry which is preliminary data.</text>
</comment>
<dbReference type="InterPro" id="IPR050579">
    <property type="entry name" value="PMP-22/EMP/MP20-like"/>
</dbReference>
<gene>
    <name evidence="6" type="ORF">JRQ81_011582</name>
</gene>
<reference evidence="6" key="1">
    <citation type="journal article" date="2023" name="DNA Res.">
        <title>Chromosome-level genome assembly of Phrynocephalus forsythii using third-generation DNA sequencing and Hi-C analysis.</title>
        <authorList>
            <person name="Qi Y."/>
            <person name="Zhao W."/>
            <person name="Zhao Y."/>
            <person name="Niu C."/>
            <person name="Cao S."/>
            <person name="Zhang Y."/>
        </authorList>
    </citation>
    <scope>NUCLEOTIDE SEQUENCE</scope>
    <source>
        <tissue evidence="6">Muscle</tissue>
    </source>
</reference>
<evidence type="ECO:0000256" key="4">
    <source>
        <dbReference type="ARBA" id="ARBA00023136"/>
    </source>
</evidence>
<keyword evidence="7" id="KW-1185">Reference proteome</keyword>
<organism evidence="6 7">
    <name type="scientific">Phrynocephalus forsythii</name>
    <dbReference type="NCBI Taxonomy" id="171643"/>
    <lineage>
        <taxon>Eukaryota</taxon>
        <taxon>Metazoa</taxon>
        <taxon>Chordata</taxon>
        <taxon>Craniata</taxon>
        <taxon>Vertebrata</taxon>
        <taxon>Euteleostomi</taxon>
        <taxon>Lepidosauria</taxon>
        <taxon>Squamata</taxon>
        <taxon>Bifurcata</taxon>
        <taxon>Unidentata</taxon>
        <taxon>Episquamata</taxon>
        <taxon>Toxicofera</taxon>
        <taxon>Iguania</taxon>
        <taxon>Acrodonta</taxon>
        <taxon>Agamidae</taxon>
        <taxon>Agaminae</taxon>
        <taxon>Phrynocephalus</taxon>
    </lineage>
</organism>
<dbReference type="Proteomes" id="UP001142489">
    <property type="component" value="Unassembled WGS sequence"/>
</dbReference>
<sequence>MHMIGAAGGVRSSEESQLVFRYQSFARIFSFLGLVCLFTAMVSPNWIVVVGPRHTTNVGLWTMCRNKNCRKYLGTTKILVVIRALISLCALSGLVAVSCAFLSSLRKSKAPLFANFLTGLLVLGTMLLYDMSLKPNNIFGSHIILTALPIYVSWSFILGCFSCFLFLLNALLFVLAELQGVVSIHGSKKNLVPQRRDTALVI</sequence>
<dbReference type="PANTHER" id="PTHR10671:SF108">
    <property type="entry name" value="CLAUDIN FAMILY PROTEIN-RELATED"/>
    <property type="match status" value="1"/>
</dbReference>
<evidence type="ECO:0000256" key="2">
    <source>
        <dbReference type="ARBA" id="ARBA00022692"/>
    </source>
</evidence>
<protein>
    <submittedName>
        <fullName evidence="6">Uncharacterized protein</fullName>
    </submittedName>
</protein>
<dbReference type="PANTHER" id="PTHR10671">
    <property type="entry name" value="EPITHELIAL MEMBRANE PROTEIN-RELATED"/>
    <property type="match status" value="1"/>
</dbReference>
<evidence type="ECO:0000256" key="3">
    <source>
        <dbReference type="ARBA" id="ARBA00022989"/>
    </source>
</evidence>
<keyword evidence="3 5" id="KW-1133">Transmembrane helix</keyword>
<comment type="subcellular location">
    <subcellularLocation>
        <location evidence="1">Membrane</location>
        <topology evidence="1">Multi-pass membrane protein</topology>
    </subcellularLocation>
</comment>
<evidence type="ECO:0000313" key="6">
    <source>
        <dbReference type="EMBL" id="KAJ7304060.1"/>
    </source>
</evidence>
<evidence type="ECO:0000256" key="5">
    <source>
        <dbReference type="SAM" id="Phobius"/>
    </source>
</evidence>
<dbReference type="OrthoDB" id="9046916at2759"/>
<dbReference type="EMBL" id="JAPFRF010000023">
    <property type="protein sequence ID" value="KAJ7304060.1"/>
    <property type="molecule type" value="Genomic_DNA"/>
</dbReference>
<dbReference type="Gene3D" id="1.20.140.150">
    <property type="match status" value="1"/>
</dbReference>
<proteinExistence type="predicted"/>
<accession>A0A9Q0X9C2</accession>
<dbReference type="GO" id="GO:0005886">
    <property type="term" value="C:plasma membrane"/>
    <property type="evidence" value="ECO:0007669"/>
    <property type="project" value="TreeGrafter"/>
</dbReference>
<feature type="transmembrane region" description="Helical" evidence="5">
    <location>
        <begin position="151"/>
        <end position="175"/>
    </location>
</feature>
<evidence type="ECO:0000313" key="7">
    <source>
        <dbReference type="Proteomes" id="UP001142489"/>
    </source>
</evidence>
<feature type="transmembrane region" description="Helical" evidence="5">
    <location>
        <begin position="80"/>
        <end position="105"/>
    </location>
</feature>
<feature type="transmembrane region" description="Helical" evidence="5">
    <location>
        <begin position="112"/>
        <end position="131"/>
    </location>
</feature>
<name>A0A9Q0X9C2_9SAUR</name>
<evidence type="ECO:0000256" key="1">
    <source>
        <dbReference type="ARBA" id="ARBA00004141"/>
    </source>
</evidence>
<keyword evidence="4 5" id="KW-0472">Membrane</keyword>
<dbReference type="AlphaFoldDB" id="A0A9Q0X9C2"/>